<protein>
    <recommendedName>
        <fullName evidence="3">WXG100 family type VII secretion target</fullName>
    </recommendedName>
</protein>
<gene>
    <name evidence="1" type="ORF">Asera_49620</name>
</gene>
<organism evidence="1 2">
    <name type="scientific">Actinocatenispora sera</name>
    <dbReference type="NCBI Taxonomy" id="390989"/>
    <lineage>
        <taxon>Bacteria</taxon>
        <taxon>Bacillati</taxon>
        <taxon>Actinomycetota</taxon>
        <taxon>Actinomycetes</taxon>
        <taxon>Micromonosporales</taxon>
        <taxon>Micromonosporaceae</taxon>
        <taxon>Actinocatenispora</taxon>
    </lineage>
</organism>
<proteinExistence type="predicted"/>
<reference evidence="1" key="1">
    <citation type="submission" date="2020-08" db="EMBL/GenBank/DDBJ databases">
        <title>Whole genome shotgun sequence of Actinocatenispora sera NBRC 101916.</title>
        <authorList>
            <person name="Komaki H."/>
            <person name="Tamura T."/>
        </authorList>
    </citation>
    <scope>NUCLEOTIDE SEQUENCE</scope>
    <source>
        <strain evidence="1">NBRC 101916</strain>
    </source>
</reference>
<dbReference type="GO" id="GO:0009306">
    <property type="term" value="P:protein secretion"/>
    <property type="evidence" value="ECO:0007669"/>
    <property type="project" value="InterPro"/>
</dbReference>
<evidence type="ECO:0008006" key="3">
    <source>
        <dbReference type="Google" id="ProtNLM"/>
    </source>
</evidence>
<dbReference type="Proteomes" id="UP000680750">
    <property type="component" value="Chromosome"/>
</dbReference>
<dbReference type="InterPro" id="IPR036689">
    <property type="entry name" value="ESAT-6-like_sf"/>
</dbReference>
<dbReference type="OrthoDB" id="4247883at2"/>
<dbReference type="Gene3D" id="1.10.287.1060">
    <property type="entry name" value="ESAT-6-like"/>
    <property type="match status" value="1"/>
</dbReference>
<dbReference type="SUPFAM" id="SSF140453">
    <property type="entry name" value="EsxAB dimer-like"/>
    <property type="match status" value="1"/>
</dbReference>
<name>A0A810L5S5_9ACTN</name>
<dbReference type="Pfam" id="PF10824">
    <property type="entry name" value="T7SS_ESX_EspC"/>
    <property type="match status" value="1"/>
</dbReference>
<keyword evidence="2" id="KW-1185">Reference proteome</keyword>
<dbReference type="AlphaFoldDB" id="A0A810L5S5"/>
<dbReference type="KEGG" id="aser:Asera_49620"/>
<dbReference type="EMBL" id="AP023354">
    <property type="protein sequence ID" value="BCJ30854.1"/>
    <property type="molecule type" value="Genomic_DNA"/>
</dbReference>
<evidence type="ECO:0000313" key="1">
    <source>
        <dbReference type="EMBL" id="BCJ30854.1"/>
    </source>
</evidence>
<accession>A0A810L5S5</accession>
<evidence type="ECO:0000313" key="2">
    <source>
        <dbReference type="Proteomes" id="UP000680750"/>
    </source>
</evidence>
<dbReference type="InterPro" id="IPR022536">
    <property type="entry name" value="EspC"/>
</dbReference>
<sequence>MSRMEIDTRAVRRYAPGLGDVASDLADALSTLNEALDADGGAWGDDKYGQAFLKNYGKPAKSTAHSIKQVVHGIRQMRENLVTAADNYDQTEDANTFTT</sequence>